<reference evidence="6 7" key="1">
    <citation type="submission" date="2020-02" db="EMBL/GenBank/DDBJ databases">
        <title>Out from the shadows clarifying the taxonomy of the family Cryomorphaceae and related taxa by utilizing the GTDB taxonomic framework.</title>
        <authorList>
            <person name="Bowman J.P."/>
        </authorList>
    </citation>
    <scope>NUCLEOTIDE SEQUENCE [LARGE SCALE GENOMIC DNA]</scope>
    <source>
        <strain evidence="6 7">QSSC 1-22</strain>
    </source>
</reference>
<dbReference type="Gene3D" id="3.90.550.10">
    <property type="entry name" value="Spore Coat Polysaccharide Biosynthesis Protein SpsA, Chain A"/>
    <property type="match status" value="1"/>
</dbReference>
<dbReference type="EMBL" id="JAAGVY010000003">
    <property type="protein sequence ID" value="NEN22560.1"/>
    <property type="molecule type" value="Genomic_DNA"/>
</dbReference>
<name>A0A7K3WLN1_9FLAO</name>
<proteinExistence type="inferred from homology"/>
<keyword evidence="4" id="KW-0812">Transmembrane</keyword>
<keyword evidence="2" id="KW-0328">Glycosyltransferase</keyword>
<sequence length="343" mass="38701">MFCKTPNWMAVNVSVIIPCFNEEKYIGQCIDSFFKEPDGLNLEILIIDGMSTDSTRAEIAKKQATHPGKIRIIDNHKKKTPFALNLGIAHAKGDYTLIASAHSSFDSDYISLITQLFDEEKYEADIIGGMMETKVLTETPKSLSIMHVLSNKFGVGNSMFRVGVKIPTYVDTVPFGIYKTNLLKSINGYDTRLIRNHDIEMSKRILAMGYKILLLPTPRCYYYARETFSKLFQNNYRNGNWNIKTVYITKRFSSLSLRHFIPLIFLLSILLPLLAALILPQLSILALISFGLYGAVILSQSIKIFKDNSRTSIGYSLLAFMVLHISYGLGSLSGLFSLKYLRA</sequence>
<dbReference type="InterPro" id="IPR029044">
    <property type="entry name" value="Nucleotide-diphossugar_trans"/>
</dbReference>
<keyword evidence="4" id="KW-1133">Transmembrane helix</keyword>
<keyword evidence="3 6" id="KW-0808">Transferase</keyword>
<evidence type="ECO:0000259" key="5">
    <source>
        <dbReference type="Pfam" id="PF00535"/>
    </source>
</evidence>
<feature type="transmembrane region" description="Helical" evidence="4">
    <location>
        <begin position="317"/>
        <end position="338"/>
    </location>
</feature>
<dbReference type="PANTHER" id="PTHR43630:SF1">
    <property type="entry name" value="POLY-BETA-1,6-N-ACETYL-D-GLUCOSAMINE SYNTHASE"/>
    <property type="match status" value="1"/>
</dbReference>
<comment type="similarity">
    <text evidence="1">Belongs to the glycosyltransferase 2 family.</text>
</comment>
<evidence type="ECO:0000256" key="4">
    <source>
        <dbReference type="SAM" id="Phobius"/>
    </source>
</evidence>
<evidence type="ECO:0000256" key="2">
    <source>
        <dbReference type="ARBA" id="ARBA00022676"/>
    </source>
</evidence>
<organism evidence="6 7">
    <name type="scientific">Cryomorpha ignava</name>
    <dbReference type="NCBI Taxonomy" id="101383"/>
    <lineage>
        <taxon>Bacteria</taxon>
        <taxon>Pseudomonadati</taxon>
        <taxon>Bacteroidota</taxon>
        <taxon>Flavobacteriia</taxon>
        <taxon>Flavobacteriales</taxon>
        <taxon>Cryomorphaceae</taxon>
        <taxon>Cryomorpha</taxon>
    </lineage>
</organism>
<evidence type="ECO:0000313" key="6">
    <source>
        <dbReference type="EMBL" id="NEN22560.1"/>
    </source>
</evidence>
<evidence type="ECO:0000256" key="1">
    <source>
        <dbReference type="ARBA" id="ARBA00006739"/>
    </source>
</evidence>
<dbReference type="CDD" id="cd02525">
    <property type="entry name" value="Succinoglycan_BP_ExoA"/>
    <property type="match status" value="1"/>
</dbReference>
<accession>A0A7K3WLN1</accession>
<protein>
    <submittedName>
        <fullName evidence="6">Glycosyltransferase family 2 protein</fullName>
    </submittedName>
</protein>
<dbReference type="SUPFAM" id="SSF53448">
    <property type="entry name" value="Nucleotide-diphospho-sugar transferases"/>
    <property type="match status" value="1"/>
</dbReference>
<feature type="transmembrane region" description="Helical" evidence="4">
    <location>
        <begin position="284"/>
        <end position="305"/>
    </location>
</feature>
<evidence type="ECO:0000256" key="3">
    <source>
        <dbReference type="ARBA" id="ARBA00022679"/>
    </source>
</evidence>
<evidence type="ECO:0000313" key="7">
    <source>
        <dbReference type="Proteomes" id="UP000486602"/>
    </source>
</evidence>
<dbReference type="RefSeq" id="WP_163283284.1">
    <property type="nucleotide sequence ID" value="NZ_JAAGVY010000003.1"/>
</dbReference>
<dbReference type="Pfam" id="PF00535">
    <property type="entry name" value="Glycos_transf_2"/>
    <property type="match status" value="1"/>
</dbReference>
<comment type="caution">
    <text evidence="6">The sequence shown here is derived from an EMBL/GenBank/DDBJ whole genome shotgun (WGS) entry which is preliminary data.</text>
</comment>
<feature type="transmembrane region" description="Helical" evidence="4">
    <location>
        <begin position="260"/>
        <end position="278"/>
    </location>
</feature>
<feature type="domain" description="Glycosyltransferase 2-like" evidence="5">
    <location>
        <begin position="14"/>
        <end position="141"/>
    </location>
</feature>
<keyword evidence="7" id="KW-1185">Reference proteome</keyword>
<dbReference type="PANTHER" id="PTHR43630">
    <property type="entry name" value="POLY-BETA-1,6-N-ACETYL-D-GLUCOSAMINE SYNTHASE"/>
    <property type="match status" value="1"/>
</dbReference>
<gene>
    <name evidence="6" type="ORF">G3O08_03455</name>
</gene>
<dbReference type="AlphaFoldDB" id="A0A7K3WLN1"/>
<dbReference type="GO" id="GO:0016757">
    <property type="term" value="F:glycosyltransferase activity"/>
    <property type="evidence" value="ECO:0007669"/>
    <property type="project" value="UniProtKB-KW"/>
</dbReference>
<dbReference type="InterPro" id="IPR001173">
    <property type="entry name" value="Glyco_trans_2-like"/>
</dbReference>
<dbReference type="Proteomes" id="UP000486602">
    <property type="component" value="Unassembled WGS sequence"/>
</dbReference>
<keyword evidence="4" id="KW-0472">Membrane</keyword>